<protein>
    <submittedName>
        <fullName evidence="1">Uncharacterized protein</fullName>
    </submittedName>
</protein>
<dbReference type="EMBL" id="CP003876">
    <property type="protein sequence ID" value="AFU05628.1"/>
    <property type="molecule type" value="Genomic_DNA"/>
</dbReference>
<proteinExistence type="predicted"/>
<reference evidence="1 2" key="1">
    <citation type="journal article" date="2012" name="J. Bacteriol.">
        <title>Complete genome sequence of Nocardia brasiliensis HUJEG-1.</title>
        <authorList>
            <person name="Vera-Cabrera L."/>
            <person name="Ortiz-Lopez R."/>
            <person name="Elizondo-Gonzalez R."/>
            <person name="Perez-Maya A.A."/>
            <person name="Ocampo-Candiani J."/>
        </authorList>
    </citation>
    <scope>NUCLEOTIDE SEQUENCE [LARGE SCALE GENOMIC DNA]</scope>
    <source>
        <strain evidence="2">ATCC 700358</strain>
    </source>
</reference>
<dbReference type="HOGENOM" id="CLU_2383225_0_0_11"/>
<evidence type="ECO:0000313" key="1">
    <source>
        <dbReference type="EMBL" id="AFU05628.1"/>
    </source>
</evidence>
<accession>K0F076</accession>
<evidence type="ECO:0000313" key="2">
    <source>
        <dbReference type="Proteomes" id="UP000006304"/>
    </source>
</evidence>
<sequence>MTGRRVLIEVAPRAEQQISELPEVLRIKVRTALLDLLDDPLPLANGARPFRAGGEEIPNAYEWDVGGVTLFHSLVETGPRLVQVLVLVVVVDAL</sequence>
<dbReference type="RefSeq" id="WP_014988476.1">
    <property type="nucleotide sequence ID" value="NC_018681.1"/>
</dbReference>
<organism evidence="1 2">
    <name type="scientific">Nocardia brasiliensis (strain ATCC 700358 / HUJEG-1)</name>
    <dbReference type="NCBI Taxonomy" id="1133849"/>
    <lineage>
        <taxon>Bacteria</taxon>
        <taxon>Bacillati</taxon>
        <taxon>Actinomycetota</taxon>
        <taxon>Actinomycetes</taxon>
        <taxon>Mycobacteriales</taxon>
        <taxon>Nocardiaceae</taxon>
        <taxon>Nocardia</taxon>
    </lineage>
</organism>
<dbReference type="STRING" id="1133849.O3I_038405"/>
<name>K0F076_NOCB7</name>
<gene>
    <name evidence="1" type="ORF">O3I_038405</name>
</gene>
<keyword evidence="2" id="KW-1185">Reference proteome</keyword>
<dbReference type="AlphaFoldDB" id="K0F076"/>
<dbReference type="Proteomes" id="UP000006304">
    <property type="component" value="Chromosome"/>
</dbReference>
<dbReference type="KEGG" id="nbr:O3I_038405"/>